<dbReference type="RefSeq" id="WP_378575047.1">
    <property type="nucleotide sequence ID" value="NZ_JBHSFQ010000013.1"/>
</dbReference>
<protein>
    <submittedName>
        <fullName evidence="2">Uncharacterized protein</fullName>
    </submittedName>
</protein>
<feature type="transmembrane region" description="Helical" evidence="1">
    <location>
        <begin position="20"/>
        <end position="36"/>
    </location>
</feature>
<feature type="transmembrane region" description="Helical" evidence="1">
    <location>
        <begin position="48"/>
        <end position="69"/>
    </location>
</feature>
<evidence type="ECO:0000313" key="2">
    <source>
        <dbReference type="EMBL" id="MFC4563185.1"/>
    </source>
</evidence>
<gene>
    <name evidence="2" type="ORF">ACFO4E_15075</name>
</gene>
<keyword evidence="1" id="KW-0812">Transmembrane</keyword>
<evidence type="ECO:0000256" key="1">
    <source>
        <dbReference type="SAM" id="Phobius"/>
    </source>
</evidence>
<keyword evidence="1" id="KW-0472">Membrane</keyword>
<sequence>MSTDQQNEDGWQSALKMTGAVLIFLGFGAVAAEALWDVDFGKADHYGLPQWVDLVVGGAGVAFLVGAAIRRRVRSRVHA</sequence>
<keyword evidence="3" id="KW-1185">Reference proteome</keyword>
<dbReference type="EMBL" id="JBHSFQ010000013">
    <property type="protein sequence ID" value="MFC4563185.1"/>
    <property type="molecule type" value="Genomic_DNA"/>
</dbReference>
<evidence type="ECO:0000313" key="3">
    <source>
        <dbReference type="Proteomes" id="UP001595923"/>
    </source>
</evidence>
<comment type="caution">
    <text evidence="2">The sequence shown here is derived from an EMBL/GenBank/DDBJ whole genome shotgun (WGS) entry which is preliminary data.</text>
</comment>
<proteinExistence type="predicted"/>
<name>A0ABV9DWA5_9ACTN</name>
<accession>A0ABV9DWA5</accession>
<keyword evidence="1" id="KW-1133">Transmembrane helix</keyword>
<reference evidence="3" key="1">
    <citation type="journal article" date="2019" name="Int. J. Syst. Evol. Microbiol.">
        <title>The Global Catalogue of Microorganisms (GCM) 10K type strain sequencing project: providing services to taxonomists for standard genome sequencing and annotation.</title>
        <authorList>
            <consortium name="The Broad Institute Genomics Platform"/>
            <consortium name="The Broad Institute Genome Sequencing Center for Infectious Disease"/>
            <person name="Wu L."/>
            <person name="Ma J."/>
        </authorList>
    </citation>
    <scope>NUCLEOTIDE SEQUENCE [LARGE SCALE GENOMIC DNA]</scope>
    <source>
        <strain evidence="3">XZYJ18</strain>
    </source>
</reference>
<dbReference type="Proteomes" id="UP001595923">
    <property type="component" value="Unassembled WGS sequence"/>
</dbReference>
<organism evidence="2 3">
    <name type="scientific">Nocardiopsis mangrovi</name>
    <dbReference type="NCBI Taxonomy" id="1179818"/>
    <lineage>
        <taxon>Bacteria</taxon>
        <taxon>Bacillati</taxon>
        <taxon>Actinomycetota</taxon>
        <taxon>Actinomycetes</taxon>
        <taxon>Streptosporangiales</taxon>
        <taxon>Nocardiopsidaceae</taxon>
        <taxon>Nocardiopsis</taxon>
    </lineage>
</organism>